<keyword evidence="6" id="KW-1185">Reference proteome</keyword>
<comment type="similarity">
    <text evidence="3">Belongs to the aldehyde dehydrogenase family.</text>
</comment>
<dbReference type="CDD" id="cd07097">
    <property type="entry name" value="ALDH_KGSADH-YcbD"/>
    <property type="match status" value="1"/>
</dbReference>
<protein>
    <submittedName>
        <fullName evidence="5">Aldehyde dehydrogenase</fullName>
    </submittedName>
</protein>
<evidence type="ECO:0000256" key="2">
    <source>
        <dbReference type="PROSITE-ProRule" id="PRU10007"/>
    </source>
</evidence>
<dbReference type="RefSeq" id="WP_189355404.1">
    <property type="nucleotide sequence ID" value="NZ_BMYU01000001.1"/>
</dbReference>
<dbReference type="Gene3D" id="3.40.309.10">
    <property type="entry name" value="Aldehyde Dehydrogenase, Chain A, domain 2"/>
    <property type="match status" value="1"/>
</dbReference>
<dbReference type="InterPro" id="IPR016163">
    <property type="entry name" value="Ald_DH_C"/>
</dbReference>
<sequence>MKKLFINGEWLEGAKVTTTRSPSDLSDVVGEYASAGTNEVEMAIAAASNAAESWRHSNVQLRADILDKIGTEINERKNELGTLLAREEGKTLPEAIGEVGRAAAIFKFFAQEALRIRGDKLASVRPGLDVDVTREPVGTVGIIAPWNFPIAIPAWKVAPALAYGNTVLLKPADLVPGCSWEMAEIISRSGLPAGVFNLVSGPGRVVGEAMVNDRRVDAISFTGSVATGTRVLTACAARRAKVQLEMGGKNPLVILADTDLNVAVNAAIQGAFYSTGQRCTASSRLIVEEGIYHAFVAAMKDKLAQIKVGHALHAGIDIGPVADQSQLEQNLRYIEIAKNEGATLAFGGDLLKRDTEGYFLNPALFTDCDPAMVHAREEIFGPVASVIPAKNYEHALQLANDTEFGLTAGICTTSLKHATHFKRHARAGMVMVNVPTAGVDYHVPFGGTKGSSYGAREQGSAAVEFFTTMKTSYTFAG</sequence>
<name>A0ABQ2XRK8_9BURK</name>
<feature type="domain" description="Aldehyde dehydrogenase" evidence="4">
    <location>
        <begin position="17"/>
        <end position="471"/>
    </location>
</feature>
<organism evidence="5 6">
    <name type="scientific">Undibacterium squillarum</name>
    <dbReference type="NCBI Taxonomy" id="1131567"/>
    <lineage>
        <taxon>Bacteria</taxon>
        <taxon>Pseudomonadati</taxon>
        <taxon>Pseudomonadota</taxon>
        <taxon>Betaproteobacteria</taxon>
        <taxon>Burkholderiales</taxon>
        <taxon>Oxalobacteraceae</taxon>
        <taxon>Undibacterium</taxon>
    </lineage>
</organism>
<proteinExistence type="inferred from homology"/>
<dbReference type="InterPro" id="IPR016160">
    <property type="entry name" value="Ald_DH_CS_CYS"/>
</dbReference>
<evidence type="ECO:0000259" key="4">
    <source>
        <dbReference type="Pfam" id="PF00171"/>
    </source>
</evidence>
<evidence type="ECO:0000256" key="1">
    <source>
        <dbReference type="ARBA" id="ARBA00023002"/>
    </source>
</evidence>
<evidence type="ECO:0000313" key="5">
    <source>
        <dbReference type="EMBL" id="GGX30784.1"/>
    </source>
</evidence>
<feature type="active site" evidence="2">
    <location>
        <position position="245"/>
    </location>
</feature>
<dbReference type="SUPFAM" id="SSF53720">
    <property type="entry name" value="ALDH-like"/>
    <property type="match status" value="1"/>
</dbReference>
<dbReference type="EMBL" id="BMYU01000001">
    <property type="protein sequence ID" value="GGX30784.1"/>
    <property type="molecule type" value="Genomic_DNA"/>
</dbReference>
<evidence type="ECO:0000313" key="6">
    <source>
        <dbReference type="Proteomes" id="UP000653343"/>
    </source>
</evidence>
<dbReference type="InterPro" id="IPR016161">
    <property type="entry name" value="Ald_DH/histidinol_DH"/>
</dbReference>
<dbReference type="Pfam" id="PF00171">
    <property type="entry name" value="Aldedh"/>
    <property type="match status" value="1"/>
</dbReference>
<comment type="caution">
    <text evidence="5">The sequence shown here is derived from an EMBL/GenBank/DDBJ whole genome shotgun (WGS) entry which is preliminary data.</text>
</comment>
<reference evidence="6" key="1">
    <citation type="journal article" date="2019" name="Int. J. Syst. Evol. Microbiol.">
        <title>The Global Catalogue of Microorganisms (GCM) 10K type strain sequencing project: providing services to taxonomists for standard genome sequencing and annotation.</title>
        <authorList>
            <consortium name="The Broad Institute Genomics Platform"/>
            <consortium name="The Broad Institute Genome Sequencing Center for Infectious Disease"/>
            <person name="Wu L."/>
            <person name="Ma J."/>
        </authorList>
    </citation>
    <scope>NUCLEOTIDE SEQUENCE [LARGE SCALE GENOMIC DNA]</scope>
    <source>
        <strain evidence="6">KCTC 23917</strain>
    </source>
</reference>
<dbReference type="InterPro" id="IPR029510">
    <property type="entry name" value="Ald_DH_CS_GLU"/>
</dbReference>
<dbReference type="PROSITE" id="PS00687">
    <property type="entry name" value="ALDEHYDE_DEHYDR_GLU"/>
    <property type="match status" value="1"/>
</dbReference>
<dbReference type="PANTHER" id="PTHR11699">
    <property type="entry name" value="ALDEHYDE DEHYDROGENASE-RELATED"/>
    <property type="match status" value="1"/>
</dbReference>
<dbReference type="Proteomes" id="UP000653343">
    <property type="component" value="Unassembled WGS sequence"/>
</dbReference>
<keyword evidence="1 3" id="KW-0560">Oxidoreductase</keyword>
<gene>
    <name evidence="5" type="ORF">GCM10010946_04840</name>
</gene>
<dbReference type="InterPro" id="IPR015590">
    <property type="entry name" value="Aldehyde_DH_dom"/>
</dbReference>
<dbReference type="Gene3D" id="3.40.605.10">
    <property type="entry name" value="Aldehyde Dehydrogenase, Chain A, domain 1"/>
    <property type="match status" value="1"/>
</dbReference>
<dbReference type="InterPro" id="IPR016162">
    <property type="entry name" value="Ald_DH_N"/>
</dbReference>
<accession>A0ABQ2XRK8</accession>
<dbReference type="PROSITE" id="PS00070">
    <property type="entry name" value="ALDEHYDE_DEHYDR_CYS"/>
    <property type="match status" value="1"/>
</dbReference>
<evidence type="ECO:0000256" key="3">
    <source>
        <dbReference type="RuleBase" id="RU003345"/>
    </source>
</evidence>